<feature type="transmembrane region" description="Helical" evidence="9">
    <location>
        <begin position="12"/>
        <end position="36"/>
    </location>
</feature>
<evidence type="ECO:0000313" key="10">
    <source>
        <dbReference type="EMBL" id="KKA20849.1"/>
    </source>
</evidence>
<evidence type="ECO:0000256" key="1">
    <source>
        <dbReference type="ARBA" id="ARBA00004141"/>
    </source>
</evidence>
<accession>A0A0F4YRH3</accession>
<comment type="similarity">
    <text evidence="7">Belongs to the anthrone oxygenase family.</text>
</comment>
<dbReference type="GO" id="GO:0004497">
    <property type="term" value="F:monooxygenase activity"/>
    <property type="evidence" value="ECO:0007669"/>
    <property type="project" value="UniProtKB-KW"/>
</dbReference>
<dbReference type="AlphaFoldDB" id="A0A0F4YRH3"/>
<keyword evidence="11" id="KW-1185">Reference proteome</keyword>
<comment type="caution">
    <text evidence="10">The sequence shown here is derived from an EMBL/GenBank/DDBJ whole genome shotgun (WGS) entry which is preliminary data.</text>
</comment>
<name>A0A0F4YRH3_RASE3</name>
<dbReference type="GeneID" id="25317477"/>
<reference evidence="10 11" key="1">
    <citation type="submission" date="2015-04" db="EMBL/GenBank/DDBJ databases">
        <authorList>
            <person name="Heijne W.H."/>
            <person name="Fedorova N.D."/>
            <person name="Nierman W.C."/>
            <person name="Vollebregt A.W."/>
            <person name="Zhao Z."/>
            <person name="Wu L."/>
            <person name="Kumar M."/>
            <person name="Stam H."/>
            <person name="van den Berg M.A."/>
            <person name="Pel H.J."/>
        </authorList>
    </citation>
    <scope>NUCLEOTIDE SEQUENCE [LARGE SCALE GENOMIC DNA]</scope>
    <source>
        <strain evidence="10 11">CBS 393.64</strain>
    </source>
</reference>
<evidence type="ECO:0008006" key="12">
    <source>
        <dbReference type="Google" id="ProtNLM"/>
    </source>
</evidence>
<evidence type="ECO:0000256" key="7">
    <source>
        <dbReference type="ARBA" id="ARBA00034313"/>
    </source>
</evidence>
<comment type="subcellular location">
    <subcellularLocation>
        <location evidence="1">Membrane</location>
        <topology evidence="1">Multi-pass membrane protein</topology>
    </subcellularLocation>
</comment>
<evidence type="ECO:0000313" key="11">
    <source>
        <dbReference type="Proteomes" id="UP000053958"/>
    </source>
</evidence>
<evidence type="ECO:0000256" key="3">
    <source>
        <dbReference type="ARBA" id="ARBA00022989"/>
    </source>
</evidence>
<dbReference type="PANTHER" id="PTHR35042:SF3">
    <property type="entry name" value="ANTHRONE OXYGENASE-RELATED"/>
    <property type="match status" value="1"/>
</dbReference>
<evidence type="ECO:0000256" key="6">
    <source>
        <dbReference type="ARBA" id="ARBA00023136"/>
    </source>
</evidence>
<gene>
    <name evidence="10" type="ORF">T310_5132</name>
</gene>
<evidence type="ECO:0000256" key="8">
    <source>
        <dbReference type="SAM" id="MobiDB-lite"/>
    </source>
</evidence>
<keyword evidence="6 9" id="KW-0472">Membrane</keyword>
<feature type="transmembrane region" description="Helical" evidence="9">
    <location>
        <begin position="111"/>
        <end position="130"/>
    </location>
</feature>
<dbReference type="Proteomes" id="UP000053958">
    <property type="component" value="Unassembled WGS sequence"/>
</dbReference>
<sequence length="202" mass="21965">MSESYSVKAAQAAAIITSAFASGGILPLSIITIPALTLPARNSRSDRQHQQQQQQQQPPLTPASHLTHQFLNIYNKGKILFPSIAVTSVLLYSYVAYALRDVRNGRLSRLYLAAASLTIGVVPYTIGLMMPTNKLLEAHATRDDNGNASVDQKDQKEKDEVRQAQDREVPALLEKWTRLNAVRGVFPLLGAALGAAVSFGLV</sequence>
<dbReference type="OrthoDB" id="5954308at2759"/>
<evidence type="ECO:0000256" key="9">
    <source>
        <dbReference type="SAM" id="Phobius"/>
    </source>
</evidence>
<dbReference type="InterPro" id="IPR013901">
    <property type="entry name" value="Anthrone_oxy"/>
</dbReference>
<dbReference type="GO" id="GO:0016020">
    <property type="term" value="C:membrane"/>
    <property type="evidence" value="ECO:0007669"/>
    <property type="project" value="UniProtKB-SubCell"/>
</dbReference>
<proteinExistence type="inferred from homology"/>
<keyword evidence="5" id="KW-0503">Monooxygenase</keyword>
<evidence type="ECO:0000256" key="5">
    <source>
        <dbReference type="ARBA" id="ARBA00023033"/>
    </source>
</evidence>
<feature type="transmembrane region" description="Helical" evidence="9">
    <location>
        <begin position="181"/>
        <end position="201"/>
    </location>
</feature>
<dbReference type="RefSeq" id="XP_013327461.1">
    <property type="nucleotide sequence ID" value="XM_013472007.1"/>
</dbReference>
<dbReference type="EMBL" id="LASV01000225">
    <property type="protein sequence ID" value="KKA20849.1"/>
    <property type="molecule type" value="Genomic_DNA"/>
</dbReference>
<feature type="region of interest" description="Disordered" evidence="8">
    <location>
        <begin position="42"/>
        <end position="62"/>
    </location>
</feature>
<protein>
    <recommendedName>
        <fullName evidence="12">DUF1772-domain-containing protein</fullName>
    </recommendedName>
</protein>
<dbReference type="PANTHER" id="PTHR35042">
    <property type="entry name" value="ANTHRONE OXYGENASE ENCC"/>
    <property type="match status" value="1"/>
</dbReference>
<feature type="transmembrane region" description="Helical" evidence="9">
    <location>
        <begin position="79"/>
        <end position="99"/>
    </location>
</feature>
<feature type="region of interest" description="Disordered" evidence="8">
    <location>
        <begin position="143"/>
        <end position="164"/>
    </location>
</feature>
<organism evidence="10 11">
    <name type="scientific">Rasamsonia emersonii (strain ATCC 16479 / CBS 393.64 / IMI 116815)</name>
    <dbReference type="NCBI Taxonomy" id="1408163"/>
    <lineage>
        <taxon>Eukaryota</taxon>
        <taxon>Fungi</taxon>
        <taxon>Dikarya</taxon>
        <taxon>Ascomycota</taxon>
        <taxon>Pezizomycotina</taxon>
        <taxon>Eurotiomycetes</taxon>
        <taxon>Eurotiomycetidae</taxon>
        <taxon>Eurotiales</taxon>
        <taxon>Trichocomaceae</taxon>
        <taxon>Rasamsonia</taxon>
    </lineage>
</organism>
<dbReference type="Pfam" id="PF08592">
    <property type="entry name" value="Anthrone_oxy"/>
    <property type="match status" value="1"/>
</dbReference>
<keyword evidence="3 9" id="KW-1133">Transmembrane helix</keyword>
<evidence type="ECO:0000256" key="4">
    <source>
        <dbReference type="ARBA" id="ARBA00023002"/>
    </source>
</evidence>
<keyword evidence="4" id="KW-0560">Oxidoreductase</keyword>
<evidence type="ECO:0000256" key="2">
    <source>
        <dbReference type="ARBA" id="ARBA00022692"/>
    </source>
</evidence>
<keyword evidence="2 9" id="KW-0812">Transmembrane</keyword>